<dbReference type="CDD" id="cd05800">
    <property type="entry name" value="PGM_like2"/>
    <property type="match status" value="1"/>
</dbReference>
<keyword evidence="3" id="KW-0597">Phosphoprotein</keyword>
<dbReference type="InterPro" id="IPR005841">
    <property type="entry name" value="Alpha-D-phosphohexomutase_SF"/>
</dbReference>
<dbReference type="InterPro" id="IPR036900">
    <property type="entry name" value="A-D-PHexomutase_C_sf"/>
</dbReference>
<name>A0ABS4YMR1_9MICO</name>
<protein>
    <submittedName>
        <fullName evidence="12">Phosphomannomutase</fullName>
    </submittedName>
</protein>
<evidence type="ECO:0000259" key="10">
    <source>
        <dbReference type="Pfam" id="PF02879"/>
    </source>
</evidence>
<evidence type="ECO:0000256" key="5">
    <source>
        <dbReference type="ARBA" id="ARBA00022842"/>
    </source>
</evidence>
<proteinExistence type="inferred from homology"/>
<dbReference type="Proteomes" id="UP000698222">
    <property type="component" value="Unassembled WGS sequence"/>
</dbReference>
<dbReference type="Gene3D" id="3.30.310.50">
    <property type="entry name" value="Alpha-D-phosphohexomutase, C-terminal domain"/>
    <property type="match status" value="1"/>
</dbReference>
<evidence type="ECO:0000313" key="13">
    <source>
        <dbReference type="Proteomes" id="UP000698222"/>
    </source>
</evidence>
<dbReference type="InterPro" id="IPR005845">
    <property type="entry name" value="A-D-PHexomutase_a/b/a-II"/>
</dbReference>
<dbReference type="EMBL" id="JAGIOC010000001">
    <property type="protein sequence ID" value="MBP2410081.1"/>
    <property type="molecule type" value="Genomic_DNA"/>
</dbReference>
<organism evidence="12 13">
    <name type="scientific">Brachybacterium fresconis</name>
    <dbReference type="NCBI Taxonomy" id="173363"/>
    <lineage>
        <taxon>Bacteria</taxon>
        <taxon>Bacillati</taxon>
        <taxon>Actinomycetota</taxon>
        <taxon>Actinomycetes</taxon>
        <taxon>Micrococcales</taxon>
        <taxon>Dermabacteraceae</taxon>
        <taxon>Brachybacterium</taxon>
    </lineage>
</organism>
<evidence type="ECO:0000256" key="6">
    <source>
        <dbReference type="ARBA" id="ARBA00023235"/>
    </source>
</evidence>
<evidence type="ECO:0000259" key="8">
    <source>
        <dbReference type="Pfam" id="PF00408"/>
    </source>
</evidence>
<dbReference type="PANTHER" id="PTHR45745">
    <property type="entry name" value="PHOSPHOMANNOMUTASE 45A"/>
    <property type="match status" value="1"/>
</dbReference>
<keyword evidence="4 7" id="KW-0479">Metal-binding</keyword>
<feature type="domain" description="Alpha-D-phosphohexomutase alpha/beta/alpha" evidence="9">
    <location>
        <begin position="3"/>
        <end position="135"/>
    </location>
</feature>
<evidence type="ECO:0000256" key="3">
    <source>
        <dbReference type="ARBA" id="ARBA00022553"/>
    </source>
</evidence>
<dbReference type="RefSeq" id="WP_209893095.1">
    <property type="nucleotide sequence ID" value="NZ_BAAAJV010000041.1"/>
</dbReference>
<keyword evidence="6" id="KW-0413">Isomerase</keyword>
<feature type="domain" description="Alpha-D-phosphohexomutase C-terminal" evidence="8">
    <location>
        <begin position="421"/>
        <end position="466"/>
    </location>
</feature>
<sequence>MIRFGTGGWRAIIGDEFTRENVRLLAQGLADRMHDEGVVARGVVISYDRRFLSDVAAWWAIEVLAANDVPVTVITRPVPTPMCMWTVKQQGSAYGITVTASHNPALYNGIKVFTEGGRDAEVEVTDELSAHVATLDPAGVRSLAPHEVRESPLVTQQNSINWYLDAIIEQLDLDAIRHAHLSVVLDPMFGVAQTSLQTILVSARCEVSVINARHDPLFGGRMPSPAEGSLAPLRQSVLDQGADLGIATDGDADRLGIVDDRGNYLSPNQVLVLLYEYLLSGKGWRGPVVRNLSTTHLLDRVAAAHGETCYEVPVGFKWISAKMAETDAVIGGESSGGLTVRGHIPGKDGIQAGSLLVEMVARSGKKLSEIYADLVERYGELVMEESSYGYTPARREELQRRIFEEHDLPAFDREIDRISWEDGCKVYFADDSWLTIRFSGTEPVIRVFAEAGTAEEARELSRTVADHFALTD</sequence>
<evidence type="ECO:0000256" key="2">
    <source>
        <dbReference type="ARBA" id="ARBA00010231"/>
    </source>
</evidence>
<dbReference type="SUPFAM" id="SSF55957">
    <property type="entry name" value="Phosphoglucomutase, C-terminal domain"/>
    <property type="match status" value="1"/>
</dbReference>
<dbReference type="InterPro" id="IPR005846">
    <property type="entry name" value="A-D-PHexomutase_a/b/a-III"/>
</dbReference>
<dbReference type="PROSITE" id="PS00710">
    <property type="entry name" value="PGM_PMM"/>
    <property type="match status" value="1"/>
</dbReference>
<comment type="similarity">
    <text evidence="2 7">Belongs to the phosphohexose mutase family.</text>
</comment>
<dbReference type="Pfam" id="PF00408">
    <property type="entry name" value="PGM_PMM_IV"/>
    <property type="match status" value="1"/>
</dbReference>
<dbReference type="InterPro" id="IPR005843">
    <property type="entry name" value="A-D-PHexomutase_C"/>
</dbReference>
<feature type="domain" description="Alpha-D-phosphohexomutase alpha/beta/alpha" evidence="11">
    <location>
        <begin position="267"/>
        <end position="378"/>
    </location>
</feature>
<dbReference type="InterPro" id="IPR005844">
    <property type="entry name" value="A-D-PHexomutase_a/b/a-I"/>
</dbReference>
<gene>
    <name evidence="12" type="ORF">JOF44_002984</name>
</gene>
<evidence type="ECO:0000313" key="12">
    <source>
        <dbReference type="EMBL" id="MBP2410081.1"/>
    </source>
</evidence>
<comment type="cofactor">
    <cofactor evidence="1">
        <name>Mg(2+)</name>
        <dbReference type="ChEBI" id="CHEBI:18420"/>
    </cofactor>
</comment>
<evidence type="ECO:0000256" key="1">
    <source>
        <dbReference type="ARBA" id="ARBA00001946"/>
    </source>
</evidence>
<dbReference type="InterPro" id="IPR016066">
    <property type="entry name" value="A-D-PHexomutase_CS"/>
</dbReference>
<evidence type="ECO:0000256" key="7">
    <source>
        <dbReference type="RuleBase" id="RU004326"/>
    </source>
</evidence>
<dbReference type="Gene3D" id="3.40.120.10">
    <property type="entry name" value="Alpha-D-Glucose-1,6-Bisphosphate, subunit A, domain 3"/>
    <property type="match status" value="3"/>
</dbReference>
<evidence type="ECO:0000256" key="4">
    <source>
        <dbReference type="ARBA" id="ARBA00022723"/>
    </source>
</evidence>
<accession>A0ABS4YMR1</accession>
<dbReference type="Pfam" id="PF02879">
    <property type="entry name" value="PGM_PMM_II"/>
    <property type="match status" value="1"/>
</dbReference>
<dbReference type="SUPFAM" id="SSF53738">
    <property type="entry name" value="Phosphoglucomutase, first 3 domains"/>
    <property type="match status" value="2"/>
</dbReference>
<evidence type="ECO:0000259" key="9">
    <source>
        <dbReference type="Pfam" id="PF02878"/>
    </source>
</evidence>
<dbReference type="Pfam" id="PF02880">
    <property type="entry name" value="PGM_PMM_III"/>
    <property type="match status" value="1"/>
</dbReference>
<evidence type="ECO:0000259" key="11">
    <source>
        <dbReference type="Pfam" id="PF02880"/>
    </source>
</evidence>
<feature type="domain" description="Alpha-D-phosphohexomutase alpha/beta/alpha" evidence="10">
    <location>
        <begin position="163"/>
        <end position="262"/>
    </location>
</feature>
<comment type="caution">
    <text evidence="12">The sequence shown here is derived from an EMBL/GenBank/DDBJ whole genome shotgun (WGS) entry which is preliminary data.</text>
</comment>
<keyword evidence="13" id="KW-1185">Reference proteome</keyword>
<dbReference type="PANTHER" id="PTHR45745:SF1">
    <property type="entry name" value="PHOSPHOGLUCOMUTASE 2B-RELATED"/>
    <property type="match status" value="1"/>
</dbReference>
<keyword evidence="5 7" id="KW-0460">Magnesium</keyword>
<dbReference type="PRINTS" id="PR00509">
    <property type="entry name" value="PGMPMM"/>
</dbReference>
<dbReference type="InterPro" id="IPR016055">
    <property type="entry name" value="A-D-PHexomutase_a/b/a-I/II/III"/>
</dbReference>
<reference evidence="12 13" key="1">
    <citation type="submission" date="2021-03" db="EMBL/GenBank/DDBJ databases">
        <title>Sequencing the genomes of 1000 actinobacteria strains.</title>
        <authorList>
            <person name="Klenk H.-P."/>
        </authorList>
    </citation>
    <scope>NUCLEOTIDE SEQUENCE [LARGE SCALE GENOMIC DNA]</scope>
    <source>
        <strain evidence="12 13">DSM 14564</strain>
    </source>
</reference>
<dbReference type="Pfam" id="PF02878">
    <property type="entry name" value="PGM_PMM_I"/>
    <property type="match status" value="1"/>
</dbReference>